<sequence length="293" mass="33886">MTNARCFIDTLPHKPYCTDELGVTYIHSKSTAIDKKYLQINQPKMVTYLIFDIDRIGAALSWYDKNLPPPYWTSTNPKNGHAHIVYRLKTPVCTSDIAHWRPIKYMAAIESAMAARLGADRSFAGLLTKNPLHNHWKNEFWSDYEYTLDELADYLDLRGHPLRGNSAVGVGRNCELFENVRRWAYKAIREYWEPNYRQAWLGAVYEYVEALNSQFNVPLPVSEIKSIAKSIANWTYREFTPDKFRQSQAKKGANGGKVSKRKPVKNSDRTLKPWRGLGISRPTYYRWKAAGKI</sequence>
<evidence type="ECO:0000259" key="2">
    <source>
        <dbReference type="SMART" id="SM00942"/>
    </source>
</evidence>
<evidence type="ECO:0000256" key="1">
    <source>
        <dbReference type="SAM" id="MobiDB-lite"/>
    </source>
</evidence>
<reference evidence="3 4" key="1">
    <citation type="submission" date="2018-01" db="EMBL/GenBank/DDBJ databases">
        <title>Whole genome sequencing of Histamine producing bacteria.</title>
        <authorList>
            <person name="Butler K."/>
        </authorList>
    </citation>
    <scope>NUCLEOTIDE SEQUENCE [LARGE SCALE GENOMIC DNA]</scope>
    <source>
        <strain evidence="3 4">ATCC 25521</strain>
    </source>
</reference>
<gene>
    <name evidence="3" type="ORF">CTM94_19565</name>
</gene>
<dbReference type="Proteomes" id="UP000241566">
    <property type="component" value="Unassembled WGS sequence"/>
</dbReference>
<accession>A0ABX5GAZ1</accession>
<feature type="domain" description="Primase C-terminal 1" evidence="2">
    <location>
        <begin position="165"/>
        <end position="237"/>
    </location>
</feature>
<organism evidence="3 4">
    <name type="scientific">Photobacterium leiognathi</name>
    <dbReference type="NCBI Taxonomy" id="553611"/>
    <lineage>
        <taxon>Bacteria</taxon>
        <taxon>Pseudomonadati</taxon>
        <taxon>Pseudomonadota</taxon>
        <taxon>Gammaproteobacteria</taxon>
        <taxon>Vibrionales</taxon>
        <taxon>Vibrionaceae</taxon>
        <taxon>Photobacterium</taxon>
    </lineage>
</organism>
<comment type="caution">
    <text evidence="3">The sequence shown here is derived from an EMBL/GenBank/DDBJ whole genome shotgun (WGS) entry which is preliminary data.</text>
</comment>
<dbReference type="Pfam" id="PF08708">
    <property type="entry name" value="PriCT_1"/>
    <property type="match status" value="1"/>
</dbReference>
<dbReference type="EMBL" id="PYOI01000046">
    <property type="protein sequence ID" value="PSV78210.1"/>
    <property type="molecule type" value="Genomic_DNA"/>
</dbReference>
<dbReference type="InterPro" id="IPR013321">
    <property type="entry name" value="Arc_rbn_hlx_hlx"/>
</dbReference>
<dbReference type="InterPro" id="IPR014820">
    <property type="entry name" value="PriCT_1"/>
</dbReference>
<dbReference type="SMART" id="SM00942">
    <property type="entry name" value="PriCT_1"/>
    <property type="match status" value="1"/>
</dbReference>
<dbReference type="Pfam" id="PF03090">
    <property type="entry name" value="Replicase"/>
    <property type="match status" value="1"/>
</dbReference>
<evidence type="ECO:0000313" key="4">
    <source>
        <dbReference type="Proteomes" id="UP000241566"/>
    </source>
</evidence>
<evidence type="ECO:0000313" key="3">
    <source>
        <dbReference type="EMBL" id="PSV78210.1"/>
    </source>
</evidence>
<name>A0ABX5GAZ1_PHOLE</name>
<dbReference type="InterPro" id="IPR004322">
    <property type="entry name" value="Plasmid_replicase_bac"/>
</dbReference>
<proteinExistence type="predicted"/>
<keyword evidence="4" id="KW-1185">Reference proteome</keyword>
<protein>
    <submittedName>
        <fullName evidence="3">RepA protein</fullName>
    </submittedName>
</protein>
<dbReference type="Gene3D" id="1.10.1220.10">
    <property type="entry name" value="Met repressor-like"/>
    <property type="match status" value="1"/>
</dbReference>
<dbReference type="Gene3D" id="1.10.340.50">
    <property type="match status" value="1"/>
</dbReference>
<feature type="region of interest" description="Disordered" evidence="1">
    <location>
        <begin position="246"/>
        <end position="270"/>
    </location>
</feature>
<dbReference type="RefSeq" id="WP_045066108.1">
    <property type="nucleotide sequence ID" value="NZ_CP131600.1"/>
</dbReference>